<dbReference type="SMART" id="SM00530">
    <property type="entry name" value="HTH_XRE"/>
    <property type="match status" value="1"/>
</dbReference>
<dbReference type="Proteomes" id="UP000297982">
    <property type="component" value="Unassembled WGS sequence"/>
</dbReference>
<dbReference type="InterPro" id="IPR010982">
    <property type="entry name" value="Lambda_DNA-bd_dom_sf"/>
</dbReference>
<organism evidence="2 3">
    <name type="scientific">Halobacillus salinus</name>
    <dbReference type="NCBI Taxonomy" id="192814"/>
    <lineage>
        <taxon>Bacteria</taxon>
        <taxon>Bacillati</taxon>
        <taxon>Bacillota</taxon>
        <taxon>Bacilli</taxon>
        <taxon>Bacillales</taxon>
        <taxon>Bacillaceae</taxon>
        <taxon>Halobacillus</taxon>
    </lineage>
</organism>
<name>A0A4Z0H6J4_9BACI</name>
<dbReference type="SUPFAM" id="SSF47413">
    <property type="entry name" value="lambda repressor-like DNA-binding domains"/>
    <property type="match status" value="1"/>
</dbReference>
<dbReference type="CDD" id="cd06529">
    <property type="entry name" value="S24_LexA-like"/>
    <property type="match status" value="1"/>
</dbReference>
<dbReference type="AlphaFoldDB" id="A0A4Z0H6J4"/>
<dbReference type="Pfam" id="PF01381">
    <property type="entry name" value="HTH_3"/>
    <property type="match status" value="1"/>
</dbReference>
<sequence>MKNSKEIIAEIKRIRKQKKMSVEKLANKVGIAKSTLSRYESGDRNFPINDIGKYAQALETSVSELLGIEDIYESKKEVVKVPRLGHIACGDPILAEENIEGYVNLPADQVPAGKVFTLTAKGDSMEPTIPEGSIVLFRFQEEVENGEIAAVLVNGDTEATLKRVRKQDENILLLPDNNNYAPIVVNETYPARIIGKAIQYTQNL</sequence>
<reference evidence="2 3" key="1">
    <citation type="journal article" date="2003" name="Int. J. Syst. Evol. Microbiol.">
        <title>Halobacillus salinus sp. nov., isolated from a salt lake on the coast of the East Sea in Korea.</title>
        <authorList>
            <person name="Yoon J.H."/>
            <person name="Kang K.H."/>
            <person name="Park Y.H."/>
        </authorList>
    </citation>
    <scope>NUCLEOTIDE SEQUENCE [LARGE SCALE GENOMIC DNA]</scope>
    <source>
        <strain evidence="2 3">HSL-3</strain>
    </source>
</reference>
<dbReference type="EMBL" id="SRJC01000001">
    <property type="protein sequence ID" value="TGB04715.1"/>
    <property type="molecule type" value="Genomic_DNA"/>
</dbReference>
<dbReference type="GO" id="GO:0003677">
    <property type="term" value="F:DNA binding"/>
    <property type="evidence" value="ECO:0007669"/>
    <property type="project" value="InterPro"/>
</dbReference>
<dbReference type="InterPro" id="IPR036286">
    <property type="entry name" value="LexA/Signal_pep-like_sf"/>
</dbReference>
<dbReference type="InterPro" id="IPR001387">
    <property type="entry name" value="Cro/C1-type_HTH"/>
</dbReference>
<dbReference type="InterPro" id="IPR039418">
    <property type="entry name" value="LexA-like"/>
</dbReference>
<feature type="domain" description="HTH cro/C1-type" evidence="1">
    <location>
        <begin position="11"/>
        <end position="65"/>
    </location>
</feature>
<dbReference type="PANTHER" id="PTHR33516">
    <property type="entry name" value="LEXA REPRESSOR"/>
    <property type="match status" value="1"/>
</dbReference>
<evidence type="ECO:0000313" key="3">
    <source>
        <dbReference type="Proteomes" id="UP000297982"/>
    </source>
</evidence>
<evidence type="ECO:0000313" key="2">
    <source>
        <dbReference type="EMBL" id="TGB04715.1"/>
    </source>
</evidence>
<dbReference type="InterPro" id="IPR050077">
    <property type="entry name" value="LexA_repressor"/>
</dbReference>
<proteinExistence type="predicted"/>
<dbReference type="Pfam" id="PF00717">
    <property type="entry name" value="Peptidase_S24"/>
    <property type="match status" value="1"/>
</dbReference>
<keyword evidence="3" id="KW-1185">Reference proteome</keyword>
<gene>
    <name evidence="2" type="ORF">E4663_06915</name>
</gene>
<dbReference type="SUPFAM" id="SSF51306">
    <property type="entry name" value="LexA/Signal peptidase"/>
    <property type="match status" value="1"/>
</dbReference>
<dbReference type="RefSeq" id="WP_135327071.1">
    <property type="nucleotide sequence ID" value="NZ_SRJC01000001.1"/>
</dbReference>
<dbReference type="InterPro" id="IPR015927">
    <property type="entry name" value="Peptidase_S24_S26A/B/C"/>
</dbReference>
<comment type="caution">
    <text evidence="2">The sequence shown here is derived from an EMBL/GenBank/DDBJ whole genome shotgun (WGS) entry which is preliminary data.</text>
</comment>
<dbReference type="PANTHER" id="PTHR33516:SF2">
    <property type="entry name" value="LEXA REPRESSOR-RELATED"/>
    <property type="match status" value="1"/>
</dbReference>
<dbReference type="CDD" id="cd00093">
    <property type="entry name" value="HTH_XRE"/>
    <property type="match status" value="1"/>
</dbReference>
<dbReference type="Gene3D" id="1.10.260.40">
    <property type="entry name" value="lambda repressor-like DNA-binding domains"/>
    <property type="match status" value="1"/>
</dbReference>
<dbReference type="PROSITE" id="PS50943">
    <property type="entry name" value="HTH_CROC1"/>
    <property type="match status" value="1"/>
</dbReference>
<dbReference type="Gene3D" id="2.10.109.10">
    <property type="entry name" value="Umud Fragment, subunit A"/>
    <property type="match status" value="1"/>
</dbReference>
<evidence type="ECO:0000259" key="1">
    <source>
        <dbReference type="PROSITE" id="PS50943"/>
    </source>
</evidence>
<protein>
    <submittedName>
        <fullName evidence="2">XRE family transcriptional regulator</fullName>
    </submittedName>
</protein>
<accession>A0A4Z0H6J4</accession>